<dbReference type="Proteomes" id="UP000315295">
    <property type="component" value="Unassembled WGS sequence"/>
</dbReference>
<evidence type="ECO:0000313" key="1">
    <source>
        <dbReference type="EMBL" id="TQE01774.1"/>
    </source>
</evidence>
<reference evidence="1 2" key="1">
    <citation type="journal article" date="2019" name="G3 (Bethesda)">
        <title>Sequencing of a Wild Apple (Malus baccata) Genome Unravels the Differences Between Cultivated and Wild Apple Species Regarding Disease Resistance and Cold Tolerance.</title>
        <authorList>
            <person name="Chen X."/>
        </authorList>
    </citation>
    <scope>NUCLEOTIDE SEQUENCE [LARGE SCALE GENOMIC DNA]</scope>
    <source>
        <strain evidence="2">cv. Shandingzi</strain>
        <tissue evidence="1">Leaves</tissue>
    </source>
</reference>
<accession>A0A540MSK7</accession>
<proteinExistence type="predicted"/>
<dbReference type="EMBL" id="VIEB01000188">
    <property type="protein sequence ID" value="TQE01774.1"/>
    <property type="molecule type" value="Genomic_DNA"/>
</dbReference>
<keyword evidence="2" id="KW-1185">Reference proteome</keyword>
<gene>
    <name evidence="1" type="ORF">C1H46_012574</name>
</gene>
<organism evidence="1 2">
    <name type="scientific">Malus baccata</name>
    <name type="common">Siberian crab apple</name>
    <name type="synonym">Pyrus baccata</name>
    <dbReference type="NCBI Taxonomy" id="106549"/>
    <lineage>
        <taxon>Eukaryota</taxon>
        <taxon>Viridiplantae</taxon>
        <taxon>Streptophyta</taxon>
        <taxon>Embryophyta</taxon>
        <taxon>Tracheophyta</taxon>
        <taxon>Spermatophyta</taxon>
        <taxon>Magnoliopsida</taxon>
        <taxon>eudicotyledons</taxon>
        <taxon>Gunneridae</taxon>
        <taxon>Pentapetalae</taxon>
        <taxon>rosids</taxon>
        <taxon>fabids</taxon>
        <taxon>Rosales</taxon>
        <taxon>Rosaceae</taxon>
        <taxon>Amygdaloideae</taxon>
        <taxon>Maleae</taxon>
        <taxon>Malus</taxon>
    </lineage>
</organism>
<protein>
    <submittedName>
        <fullName evidence="1">Uncharacterized protein</fullName>
    </submittedName>
</protein>
<comment type="caution">
    <text evidence="1">The sequence shown here is derived from an EMBL/GenBank/DDBJ whole genome shotgun (WGS) entry which is preliminary data.</text>
</comment>
<name>A0A540MSK7_MALBA</name>
<sequence length="78" mass="8093">MGRININPRMQTSRIARIADFKHCRIGGKEADDKVRAAGGADVKGGAAEALEGELALANEGAGITVGLGFKPSEDLND</sequence>
<dbReference type="AlphaFoldDB" id="A0A540MSK7"/>
<evidence type="ECO:0000313" key="2">
    <source>
        <dbReference type="Proteomes" id="UP000315295"/>
    </source>
</evidence>